<sequence length="216" mass="23608">MSLLEQSLDDIINSGDSGPRKPQNRAPRRPSRGVSKHNARPGKPRRPHRPQPLPRSKEAEELSGGRPYLRISNLHPELTEKDLSGLFSSVGDLLFTKIEYNTRGESTGVAFIGFHNPADCEFAIDRFDGRRAAGQVISVENAIPLSQRISISKRGKKAGPRERAPKQSRKSVEELDAELNSYMGGPSEEPAPTVSEEPAPAGDAESAFPATDMMVE</sequence>
<protein>
    <recommendedName>
        <fullName evidence="4">RRM domain-containing protein</fullName>
    </recommendedName>
</protein>
<dbReference type="PROSITE" id="PS50102">
    <property type="entry name" value="RRM"/>
    <property type="match status" value="1"/>
</dbReference>
<reference evidence="5" key="2">
    <citation type="submission" date="2021-01" db="EMBL/GenBank/DDBJ databases">
        <authorList>
            <person name="Schikora-Tamarit M.A."/>
        </authorList>
    </citation>
    <scope>NUCLEOTIDE SEQUENCE</scope>
    <source>
        <strain evidence="5">CBS6075</strain>
    </source>
</reference>
<proteinExistence type="predicted"/>
<dbReference type="SMART" id="SM00360">
    <property type="entry name" value="RRM"/>
    <property type="match status" value="1"/>
</dbReference>
<gene>
    <name evidence="5" type="ORF">OGAPHI_000940</name>
</gene>
<dbReference type="PANTHER" id="PTHR19965">
    <property type="entry name" value="RNA AND EXPORT FACTOR BINDING PROTEIN"/>
    <property type="match status" value="1"/>
</dbReference>
<dbReference type="GO" id="GO:0003729">
    <property type="term" value="F:mRNA binding"/>
    <property type="evidence" value="ECO:0007669"/>
    <property type="project" value="TreeGrafter"/>
</dbReference>
<dbReference type="Pfam" id="PF13865">
    <property type="entry name" value="FoP_duplication"/>
    <property type="match status" value="1"/>
</dbReference>
<comment type="caution">
    <text evidence="5">The sequence shown here is derived from an EMBL/GenBank/DDBJ whole genome shotgun (WGS) entry which is preliminary data.</text>
</comment>
<evidence type="ECO:0000313" key="6">
    <source>
        <dbReference type="Proteomes" id="UP000769157"/>
    </source>
</evidence>
<dbReference type="InterPro" id="IPR051229">
    <property type="entry name" value="ALYREF_mRNA_export"/>
</dbReference>
<dbReference type="CDD" id="cd12418">
    <property type="entry name" value="RRM_Aly_REF_like"/>
    <property type="match status" value="1"/>
</dbReference>
<dbReference type="EMBL" id="JAEUBE010000087">
    <property type="protein sequence ID" value="KAH3670425.1"/>
    <property type="molecule type" value="Genomic_DNA"/>
</dbReference>
<dbReference type="Gene3D" id="3.30.70.330">
    <property type="match status" value="1"/>
</dbReference>
<dbReference type="InterPro" id="IPR000504">
    <property type="entry name" value="RRM_dom"/>
</dbReference>
<organism evidence="5 6">
    <name type="scientific">Ogataea philodendri</name>
    <dbReference type="NCBI Taxonomy" id="1378263"/>
    <lineage>
        <taxon>Eukaryota</taxon>
        <taxon>Fungi</taxon>
        <taxon>Dikarya</taxon>
        <taxon>Ascomycota</taxon>
        <taxon>Saccharomycotina</taxon>
        <taxon>Pichiomycetes</taxon>
        <taxon>Pichiales</taxon>
        <taxon>Pichiaceae</taxon>
        <taxon>Ogataea</taxon>
    </lineage>
</organism>
<evidence type="ECO:0000256" key="3">
    <source>
        <dbReference type="SAM" id="MobiDB-lite"/>
    </source>
</evidence>
<feature type="region of interest" description="Disordered" evidence="3">
    <location>
        <begin position="1"/>
        <end position="64"/>
    </location>
</feature>
<dbReference type="RefSeq" id="XP_046063850.1">
    <property type="nucleotide sequence ID" value="XM_046209090.1"/>
</dbReference>
<dbReference type="OrthoDB" id="5382468at2759"/>
<feature type="compositionally biased region" description="Basic and acidic residues" evidence="3">
    <location>
        <begin position="159"/>
        <end position="173"/>
    </location>
</feature>
<feature type="domain" description="RRM" evidence="4">
    <location>
        <begin position="67"/>
        <end position="144"/>
    </location>
</feature>
<evidence type="ECO:0000313" key="5">
    <source>
        <dbReference type="EMBL" id="KAH3670425.1"/>
    </source>
</evidence>
<keyword evidence="6" id="KW-1185">Reference proteome</keyword>
<feature type="compositionally biased region" description="Basic residues" evidence="3">
    <location>
        <begin position="22"/>
        <end position="49"/>
    </location>
</feature>
<dbReference type="Pfam" id="PF00076">
    <property type="entry name" value="RRM_1"/>
    <property type="match status" value="1"/>
</dbReference>
<dbReference type="GeneID" id="70232908"/>
<evidence type="ECO:0000259" key="4">
    <source>
        <dbReference type="PROSITE" id="PS50102"/>
    </source>
</evidence>
<dbReference type="SUPFAM" id="SSF54928">
    <property type="entry name" value="RNA-binding domain, RBD"/>
    <property type="match status" value="1"/>
</dbReference>
<evidence type="ECO:0000256" key="1">
    <source>
        <dbReference type="ARBA" id="ARBA00022884"/>
    </source>
</evidence>
<keyword evidence="1 2" id="KW-0694">RNA-binding</keyword>
<dbReference type="InterPro" id="IPR035979">
    <property type="entry name" value="RBD_domain_sf"/>
</dbReference>
<feature type="region of interest" description="Disordered" evidence="3">
    <location>
        <begin position="150"/>
        <end position="216"/>
    </location>
</feature>
<name>A0A9P8PEZ2_9ASCO</name>
<dbReference type="PANTHER" id="PTHR19965:SF82">
    <property type="entry name" value="THO COMPLEX SUBUNIT 4"/>
    <property type="match status" value="1"/>
</dbReference>
<dbReference type="Proteomes" id="UP000769157">
    <property type="component" value="Unassembled WGS sequence"/>
</dbReference>
<dbReference type="AlphaFoldDB" id="A0A9P8PEZ2"/>
<evidence type="ECO:0000256" key="2">
    <source>
        <dbReference type="PROSITE-ProRule" id="PRU00176"/>
    </source>
</evidence>
<dbReference type="InterPro" id="IPR025715">
    <property type="entry name" value="FoP_C"/>
</dbReference>
<reference evidence="5" key="1">
    <citation type="journal article" date="2021" name="Open Biol.">
        <title>Shared evolutionary footprints suggest mitochondrial oxidative damage underlies multiple complex I losses in fungi.</title>
        <authorList>
            <person name="Schikora-Tamarit M.A."/>
            <person name="Marcet-Houben M."/>
            <person name="Nosek J."/>
            <person name="Gabaldon T."/>
        </authorList>
    </citation>
    <scope>NUCLEOTIDE SEQUENCE</scope>
    <source>
        <strain evidence="5">CBS6075</strain>
    </source>
</reference>
<dbReference type="GO" id="GO:0005634">
    <property type="term" value="C:nucleus"/>
    <property type="evidence" value="ECO:0007669"/>
    <property type="project" value="TreeGrafter"/>
</dbReference>
<accession>A0A9P8PEZ2</accession>
<dbReference type="InterPro" id="IPR012677">
    <property type="entry name" value="Nucleotide-bd_a/b_plait_sf"/>
</dbReference>